<dbReference type="OrthoDB" id="6540321at2"/>
<dbReference type="Proteomes" id="UP000302163">
    <property type="component" value="Chromosome"/>
</dbReference>
<dbReference type="Pfam" id="PF07256">
    <property type="entry name" value="DUF1435"/>
    <property type="match status" value="1"/>
</dbReference>
<name>A0A4P8YID9_9ENTR</name>
<evidence type="ECO:0000256" key="1">
    <source>
        <dbReference type="SAM" id="Phobius"/>
    </source>
</evidence>
<gene>
    <name evidence="2" type="ORF">FEM41_08970</name>
</gene>
<keyword evidence="1" id="KW-0812">Transmembrane</keyword>
<keyword evidence="3" id="KW-1185">Reference proteome</keyword>
<dbReference type="KEGG" id="izh:FEM41_08970"/>
<accession>A0A4P8YID9</accession>
<dbReference type="InterPro" id="IPR009885">
    <property type="entry name" value="DUF1435"/>
</dbReference>
<keyword evidence="1" id="KW-1133">Transmembrane helix</keyword>
<feature type="transmembrane region" description="Helical" evidence="1">
    <location>
        <begin position="32"/>
        <end position="49"/>
    </location>
</feature>
<dbReference type="EMBL" id="CP040428">
    <property type="protein sequence ID" value="QCT19773.1"/>
    <property type="molecule type" value="Genomic_DNA"/>
</dbReference>
<keyword evidence="1" id="KW-0472">Membrane</keyword>
<feature type="transmembrane region" description="Helical" evidence="1">
    <location>
        <begin position="56"/>
        <end position="79"/>
    </location>
</feature>
<dbReference type="RefSeq" id="WP_138095650.1">
    <property type="nucleotide sequence ID" value="NZ_CP040428.1"/>
</dbReference>
<evidence type="ECO:0000313" key="3">
    <source>
        <dbReference type="Proteomes" id="UP000302163"/>
    </source>
</evidence>
<protein>
    <submittedName>
        <fullName evidence="2">DUF1435 domain-containing protein</fullName>
    </submittedName>
</protein>
<proteinExistence type="predicted"/>
<organism evidence="2 3">
    <name type="scientific">Jejubacter calystegiae</name>
    <dbReference type="NCBI Taxonomy" id="2579935"/>
    <lineage>
        <taxon>Bacteria</taxon>
        <taxon>Pseudomonadati</taxon>
        <taxon>Pseudomonadota</taxon>
        <taxon>Gammaproteobacteria</taxon>
        <taxon>Enterobacterales</taxon>
        <taxon>Enterobacteriaceae</taxon>
        <taxon>Jejubacter</taxon>
    </lineage>
</organism>
<sequence>MLQRGLESGWAGLFSGVLVASGLILGDLSFGTWRLLMALAMVATVAMLFHRRLRHYLLLPSCIVVAMGMVPVLMHSAAFSGH</sequence>
<feature type="transmembrane region" description="Helical" evidence="1">
    <location>
        <begin position="9"/>
        <end position="26"/>
    </location>
</feature>
<evidence type="ECO:0000313" key="2">
    <source>
        <dbReference type="EMBL" id="QCT19773.1"/>
    </source>
</evidence>
<reference evidence="2 3" key="1">
    <citation type="submission" date="2019-05" db="EMBL/GenBank/DDBJ databases">
        <title>Complete genome sequence of Izhakiella calystegiae KSNA2, an endophyte isolated from beach morning glory (Calystegia soldanella).</title>
        <authorList>
            <person name="Jiang L."/>
            <person name="Jeong J.C."/>
            <person name="Kim C.Y."/>
            <person name="Kim D.H."/>
            <person name="Kim S.W."/>
            <person name="Lee j."/>
        </authorList>
    </citation>
    <scope>NUCLEOTIDE SEQUENCE [LARGE SCALE GENOMIC DNA]</scope>
    <source>
        <strain evidence="2 3">KSNA2</strain>
    </source>
</reference>
<dbReference type="AlphaFoldDB" id="A0A4P8YID9"/>